<feature type="binding site" evidence="7">
    <location>
        <position position="133"/>
    </location>
    <ligand>
        <name>Cu cation</name>
        <dbReference type="ChEBI" id="CHEBI:23378"/>
    </ligand>
</feature>
<evidence type="ECO:0000256" key="7">
    <source>
        <dbReference type="PIRSR" id="PIRSR602387-1"/>
    </source>
</evidence>
<name>A0A1H6XUP3_9EURY</name>
<evidence type="ECO:0000313" key="10">
    <source>
        <dbReference type="EMBL" id="SEJ31896.1"/>
    </source>
</evidence>
<dbReference type="PRINTS" id="PR00157">
    <property type="entry name" value="PLASTOCYANIN"/>
</dbReference>
<evidence type="ECO:0000256" key="2">
    <source>
        <dbReference type="ARBA" id="ARBA00022448"/>
    </source>
</evidence>
<comment type="subcellular location">
    <subcellularLocation>
        <location evidence="1">Membrane</location>
    </subcellularLocation>
</comment>
<dbReference type="Proteomes" id="UP000198888">
    <property type="component" value="Unassembled WGS sequence"/>
</dbReference>
<comment type="cofactor">
    <cofactor evidence="7">
        <name>Cu(2+)</name>
        <dbReference type="ChEBI" id="CHEBI:29036"/>
    </cofactor>
    <text evidence="7">The crystal structure with reduced Cu(1+) has also been determined.</text>
</comment>
<evidence type="ECO:0000256" key="6">
    <source>
        <dbReference type="ARBA" id="ARBA00023136"/>
    </source>
</evidence>
<dbReference type="PANTHER" id="PTHR34192:SF10">
    <property type="entry name" value="PLASTOCYANIN MAJOR ISOFORM, CHLOROPLASTIC-RELATED"/>
    <property type="match status" value="1"/>
</dbReference>
<dbReference type="InterPro" id="IPR028871">
    <property type="entry name" value="BlueCu_1_BS"/>
</dbReference>
<dbReference type="GO" id="GO:0005507">
    <property type="term" value="F:copper ion binding"/>
    <property type="evidence" value="ECO:0007669"/>
    <property type="project" value="InterPro"/>
</dbReference>
<dbReference type="Pfam" id="PF00127">
    <property type="entry name" value="Copper-bind"/>
    <property type="match status" value="1"/>
</dbReference>
<protein>
    <submittedName>
        <fullName evidence="10">Halocyanin domain-containing protein</fullName>
    </submittedName>
</protein>
<keyword evidence="3 7" id="KW-0479">Metal-binding</keyword>
<accession>A0A2H4PXN2</accession>
<dbReference type="RefSeq" id="WP_089673808.1">
    <property type="nucleotide sequence ID" value="NZ_CP024845.1"/>
</dbReference>
<dbReference type="CDD" id="cd04220">
    <property type="entry name" value="Halocyanin"/>
    <property type="match status" value="1"/>
</dbReference>
<feature type="binding site" evidence="7">
    <location>
        <position position="136"/>
    </location>
    <ligand>
        <name>Cu cation</name>
        <dbReference type="ChEBI" id="CHEBI:23378"/>
    </ligand>
</feature>
<sequence>MTASGLLRRRRFARYAGTALTISLTGCTGGEDESLPESDDTASTAEGLVDRTGQDRVTVEVGAGADGVQFAPAEIRISVGTTVIWEWTGRGGGHNVVEAEGTFVSHEDRGTTDEAGYTFEHMFDETGSYEYVCQPHAKQGMSGSVDVIA</sequence>
<keyword evidence="6" id="KW-0472">Membrane</keyword>
<evidence type="ECO:0000256" key="8">
    <source>
        <dbReference type="SAM" id="MobiDB-lite"/>
    </source>
</evidence>
<keyword evidence="5 7" id="KW-0186">Copper</keyword>
<keyword evidence="4" id="KW-0249">Electron transport</keyword>
<dbReference type="KEGG" id="hae:halTADL_0036"/>
<proteinExistence type="predicted"/>
<dbReference type="PROSITE" id="PS00196">
    <property type="entry name" value="COPPER_BLUE"/>
    <property type="match status" value="1"/>
</dbReference>
<dbReference type="InterPro" id="IPR000923">
    <property type="entry name" value="BlueCu_1"/>
</dbReference>
<feature type="domain" description="Blue (type 1) copper" evidence="9">
    <location>
        <begin position="58"/>
        <end position="147"/>
    </location>
</feature>
<dbReference type="GO" id="GO:0016020">
    <property type="term" value="C:membrane"/>
    <property type="evidence" value="ECO:0007669"/>
    <property type="project" value="UniProtKB-SubCell"/>
</dbReference>
<dbReference type="GO" id="GO:0009055">
    <property type="term" value="F:electron transfer activity"/>
    <property type="evidence" value="ECO:0007669"/>
    <property type="project" value="InterPro"/>
</dbReference>
<evidence type="ECO:0000256" key="1">
    <source>
        <dbReference type="ARBA" id="ARBA00004370"/>
    </source>
</evidence>
<dbReference type="PANTHER" id="PTHR34192">
    <property type="entry name" value="PLASTOCYANIN MAJOR ISOFORM, CHLOROPLASTIC-RELATED"/>
    <property type="match status" value="1"/>
</dbReference>
<gene>
    <name evidence="10" type="ORF">SAMN05444271_14614</name>
</gene>
<dbReference type="GeneID" id="35000869"/>
<evidence type="ECO:0000256" key="3">
    <source>
        <dbReference type="ARBA" id="ARBA00022723"/>
    </source>
</evidence>
<dbReference type="EMBL" id="FNYR01000046">
    <property type="protein sequence ID" value="SEJ31896.1"/>
    <property type="molecule type" value="Genomic_DNA"/>
</dbReference>
<dbReference type="Gene3D" id="2.60.40.420">
    <property type="entry name" value="Cupredoxins - blue copper proteins"/>
    <property type="match status" value="1"/>
</dbReference>
<dbReference type="InterPro" id="IPR002387">
    <property type="entry name" value="Plastocyanin"/>
</dbReference>
<feature type="binding site" evidence="7">
    <location>
        <position position="94"/>
    </location>
    <ligand>
        <name>Cu cation</name>
        <dbReference type="ChEBI" id="CHEBI:23378"/>
    </ligand>
</feature>
<dbReference type="OrthoDB" id="11836at2157"/>
<keyword evidence="11" id="KW-1185">Reference proteome</keyword>
<evidence type="ECO:0000256" key="4">
    <source>
        <dbReference type="ARBA" id="ARBA00022982"/>
    </source>
</evidence>
<dbReference type="STRING" id="1073996.SAMN05444271_14614"/>
<dbReference type="SUPFAM" id="SSF49503">
    <property type="entry name" value="Cupredoxins"/>
    <property type="match status" value="1"/>
</dbReference>
<accession>A0A1H6XUP3</accession>
<dbReference type="InterPro" id="IPR017533">
    <property type="entry name" value="Halocyanin"/>
</dbReference>
<dbReference type="AlphaFoldDB" id="A0A1H6XUP3"/>
<evidence type="ECO:0000313" key="11">
    <source>
        <dbReference type="Proteomes" id="UP000198888"/>
    </source>
</evidence>
<organism evidence="10 11">
    <name type="scientific">Halohasta litchfieldiae</name>
    <dbReference type="NCBI Taxonomy" id="1073996"/>
    <lineage>
        <taxon>Archaea</taxon>
        <taxon>Methanobacteriati</taxon>
        <taxon>Methanobacteriota</taxon>
        <taxon>Stenosarchaea group</taxon>
        <taxon>Halobacteria</taxon>
        <taxon>Halobacteriales</taxon>
        <taxon>Haloferacaceae</taxon>
        <taxon>Halohasta</taxon>
    </lineage>
</organism>
<reference evidence="10 11" key="1">
    <citation type="submission" date="2016-10" db="EMBL/GenBank/DDBJ databases">
        <authorList>
            <person name="de Groot N.N."/>
        </authorList>
    </citation>
    <scope>NUCLEOTIDE SEQUENCE [LARGE SCALE GENOMIC DNA]</scope>
    <source>
        <strain evidence="10 11">DSM 22187</strain>
    </source>
</reference>
<evidence type="ECO:0000256" key="5">
    <source>
        <dbReference type="ARBA" id="ARBA00023008"/>
    </source>
</evidence>
<dbReference type="NCBIfam" id="TIGR03102">
    <property type="entry name" value="halo_cynanin"/>
    <property type="match status" value="1"/>
</dbReference>
<feature type="binding site" evidence="7">
    <location>
        <position position="141"/>
    </location>
    <ligand>
        <name>Cu cation</name>
        <dbReference type="ChEBI" id="CHEBI:23378"/>
    </ligand>
</feature>
<evidence type="ECO:0000259" key="9">
    <source>
        <dbReference type="Pfam" id="PF00127"/>
    </source>
</evidence>
<keyword evidence="2" id="KW-0813">Transport</keyword>
<feature type="compositionally biased region" description="Acidic residues" evidence="8">
    <location>
        <begin position="30"/>
        <end position="40"/>
    </location>
</feature>
<dbReference type="InterPro" id="IPR008972">
    <property type="entry name" value="Cupredoxin"/>
</dbReference>
<feature type="region of interest" description="Disordered" evidence="8">
    <location>
        <begin position="26"/>
        <end position="55"/>
    </location>
</feature>